<dbReference type="OrthoDB" id="8191594at2759"/>
<dbReference type="PANTHER" id="PTHR20905:SF28">
    <property type="entry name" value="GH28833P-RELATED"/>
    <property type="match status" value="1"/>
</dbReference>
<dbReference type="PANTHER" id="PTHR20905">
    <property type="entry name" value="N-ACETYLTRANSFERASE-RELATED"/>
    <property type="match status" value="1"/>
</dbReference>
<evidence type="ECO:0000313" key="1">
    <source>
        <dbReference type="EMBL" id="JAV86735.1"/>
    </source>
</evidence>
<dbReference type="Gene3D" id="3.40.630.30">
    <property type="match status" value="1"/>
</dbReference>
<name>A0A1Y1MQI1_PHOPY</name>
<dbReference type="InterPro" id="IPR016181">
    <property type="entry name" value="Acyl_CoA_acyltransferase"/>
</dbReference>
<dbReference type="AlphaFoldDB" id="A0A1Y1MQI1"/>
<keyword evidence="3" id="KW-1185">Reference proteome</keyword>
<organism evidence="1">
    <name type="scientific">Photinus pyralis</name>
    <name type="common">Common eastern firefly</name>
    <name type="synonym">Lampyris pyralis</name>
    <dbReference type="NCBI Taxonomy" id="7054"/>
    <lineage>
        <taxon>Eukaryota</taxon>
        <taxon>Metazoa</taxon>
        <taxon>Ecdysozoa</taxon>
        <taxon>Arthropoda</taxon>
        <taxon>Hexapoda</taxon>
        <taxon>Insecta</taxon>
        <taxon>Pterygota</taxon>
        <taxon>Neoptera</taxon>
        <taxon>Endopterygota</taxon>
        <taxon>Coleoptera</taxon>
        <taxon>Polyphaga</taxon>
        <taxon>Elateriformia</taxon>
        <taxon>Elateroidea</taxon>
        <taxon>Lampyridae</taxon>
        <taxon>Lampyrinae</taxon>
        <taxon>Photinus</taxon>
    </lineage>
</organism>
<reference evidence="1" key="1">
    <citation type="journal article" date="2016" name="Sci. Rep.">
        <title>Molecular characterization of firefly nuptial gifts: a multi-omics approach sheds light on postcopulatory sexual selection.</title>
        <authorList>
            <person name="Al-Wathiqui N."/>
            <person name="Fallon T.R."/>
            <person name="South A."/>
            <person name="Weng J.K."/>
            <person name="Lewis S.M."/>
        </authorList>
    </citation>
    <scope>NUCLEOTIDE SEQUENCE</scope>
</reference>
<evidence type="ECO:0000313" key="3">
    <source>
        <dbReference type="Proteomes" id="UP000327044"/>
    </source>
</evidence>
<dbReference type="CDD" id="cd04301">
    <property type="entry name" value="NAT_SF"/>
    <property type="match status" value="1"/>
</dbReference>
<reference evidence="2 3" key="2">
    <citation type="journal article" date="2018" name="Elife">
        <title>Firefly genomes illuminate parallel origins of bioluminescence in beetles.</title>
        <authorList>
            <person name="Fallon T.R."/>
            <person name="Lower S.E."/>
            <person name="Chang C.H."/>
            <person name="Bessho-Uehara M."/>
            <person name="Martin G.J."/>
            <person name="Bewick A.J."/>
            <person name="Behringer M."/>
            <person name="Debat H.J."/>
            <person name="Wong I."/>
            <person name="Day J.C."/>
            <person name="Suvorov A."/>
            <person name="Silva C.J."/>
            <person name="Stanger-Hall K.F."/>
            <person name="Hall D.W."/>
            <person name="Schmitz R.J."/>
            <person name="Nelson D.R."/>
            <person name="Lewis S.M."/>
            <person name="Shigenobu S."/>
            <person name="Bybee S.M."/>
            <person name="Larracuente A.M."/>
            <person name="Oba Y."/>
            <person name="Weng J.K."/>
        </authorList>
    </citation>
    <scope>NUCLEOTIDE SEQUENCE [LARGE SCALE GENOMIC DNA]</scope>
    <source>
        <strain evidence="2">1611_PpyrPB1</strain>
        <tissue evidence="2">Whole body</tissue>
    </source>
</reference>
<gene>
    <name evidence="2" type="ORF">PPYR_09605</name>
</gene>
<dbReference type="InParanoid" id="A0A1Y1MQI1"/>
<protein>
    <recommendedName>
        <fullName evidence="4">N-acetyltransferase domain-containing protein</fullName>
    </recommendedName>
</protein>
<evidence type="ECO:0008006" key="4">
    <source>
        <dbReference type="Google" id="ProtNLM"/>
    </source>
</evidence>
<dbReference type="EMBL" id="VVIM01000006">
    <property type="protein sequence ID" value="KAB0798612.1"/>
    <property type="molecule type" value="Genomic_DNA"/>
</dbReference>
<dbReference type="Proteomes" id="UP000327044">
    <property type="component" value="Unassembled WGS sequence"/>
</dbReference>
<dbReference type="SUPFAM" id="SSF55729">
    <property type="entry name" value="Acyl-CoA N-acyltransferases (Nat)"/>
    <property type="match status" value="1"/>
</dbReference>
<proteinExistence type="predicted"/>
<sequence>MSAIFPVISDDGLLEYLPVTATNLEGAIDVIRKSFFIDEAVCKAVEVSTNPEAAKELEELCYANAKDGVSLLAVERSTGRAVGALFNKLQVKNDVEDTFFSTFAANCKHASSKALVEFMITVDEEADLFEISQADCLLEMVFIAVLPGYRGRGIGLKLFEITIGIARALFNGKNVKTPLNEQDLPIGPIPKGVCCILTSKYSQTLGRQLNLSIAKKISYEKFTFEGKTFAERLGPEYPSTTAEYLTF</sequence>
<dbReference type="EMBL" id="GEZM01027452">
    <property type="protein sequence ID" value="JAV86735.1"/>
    <property type="molecule type" value="Transcribed_RNA"/>
</dbReference>
<accession>A0A1Y1MQI1</accession>
<evidence type="ECO:0000313" key="2">
    <source>
        <dbReference type="EMBL" id="KAB0798612.1"/>
    </source>
</evidence>
<reference evidence="2" key="3">
    <citation type="submission" date="2019-08" db="EMBL/GenBank/DDBJ databases">
        <authorList>
            <consortium name="Photinus pyralis genome working group"/>
            <person name="Fallon T.R."/>
            <person name="Sander Lower S.E."/>
            <person name="Weng J.-K."/>
        </authorList>
    </citation>
    <scope>NUCLEOTIDE SEQUENCE</scope>
    <source>
        <strain evidence="2">1611_PpyrPB1</strain>
        <tissue evidence="2">Whole body</tissue>
    </source>
</reference>
<dbReference type="GO" id="GO:0008080">
    <property type="term" value="F:N-acetyltransferase activity"/>
    <property type="evidence" value="ECO:0007669"/>
    <property type="project" value="TreeGrafter"/>
</dbReference>